<accession>A0A0F4G6E7</accession>
<dbReference type="EMBL" id="LAFY01004506">
    <property type="protein sequence ID" value="KJX92916.1"/>
    <property type="molecule type" value="Genomic_DNA"/>
</dbReference>
<reference evidence="2 3" key="1">
    <citation type="submission" date="2015-03" db="EMBL/GenBank/DDBJ databases">
        <title>RNA-seq based gene annotation and comparative genomics of four Zymoseptoria species reveal species-specific pathogenicity related genes and transposable element activity.</title>
        <authorList>
            <person name="Grandaubert J."/>
            <person name="Bhattacharyya A."/>
            <person name="Stukenbrock E.H."/>
        </authorList>
    </citation>
    <scope>NUCLEOTIDE SEQUENCE [LARGE SCALE GENOMIC DNA]</scope>
    <source>
        <strain evidence="2 3">Zb18110</strain>
    </source>
</reference>
<feature type="non-terminal residue" evidence="2">
    <location>
        <position position="50"/>
    </location>
</feature>
<gene>
    <name evidence="2" type="ORF">TI39_contig4547g00001</name>
</gene>
<sequence length="50" mass="5478">MKRVNSGHAALQQPPPKPSPLWHQQTSAVSAREFSPSQSAPAALCRRVDR</sequence>
<proteinExistence type="predicted"/>
<name>A0A0F4G6E7_9PEZI</name>
<comment type="caution">
    <text evidence="2">The sequence shown here is derived from an EMBL/GenBank/DDBJ whole genome shotgun (WGS) entry which is preliminary data.</text>
</comment>
<keyword evidence="3" id="KW-1185">Reference proteome</keyword>
<organism evidence="2 3">
    <name type="scientific">Zymoseptoria brevis</name>
    <dbReference type="NCBI Taxonomy" id="1047168"/>
    <lineage>
        <taxon>Eukaryota</taxon>
        <taxon>Fungi</taxon>
        <taxon>Dikarya</taxon>
        <taxon>Ascomycota</taxon>
        <taxon>Pezizomycotina</taxon>
        <taxon>Dothideomycetes</taxon>
        <taxon>Dothideomycetidae</taxon>
        <taxon>Mycosphaerellales</taxon>
        <taxon>Mycosphaerellaceae</taxon>
        <taxon>Zymoseptoria</taxon>
    </lineage>
</organism>
<feature type="region of interest" description="Disordered" evidence="1">
    <location>
        <begin position="1"/>
        <end position="50"/>
    </location>
</feature>
<dbReference type="AlphaFoldDB" id="A0A0F4G6E7"/>
<evidence type="ECO:0000313" key="3">
    <source>
        <dbReference type="Proteomes" id="UP000033647"/>
    </source>
</evidence>
<evidence type="ECO:0000313" key="2">
    <source>
        <dbReference type="EMBL" id="KJX92916.1"/>
    </source>
</evidence>
<evidence type="ECO:0000256" key="1">
    <source>
        <dbReference type="SAM" id="MobiDB-lite"/>
    </source>
</evidence>
<dbReference type="Proteomes" id="UP000033647">
    <property type="component" value="Unassembled WGS sequence"/>
</dbReference>
<feature type="compositionally biased region" description="Polar residues" evidence="1">
    <location>
        <begin position="22"/>
        <end position="40"/>
    </location>
</feature>
<protein>
    <submittedName>
        <fullName evidence="2">Uncharacterized protein</fullName>
    </submittedName>
</protein>